<name>A0A7J6LQK2_PERCH</name>
<dbReference type="GO" id="GO:0004386">
    <property type="term" value="F:helicase activity"/>
    <property type="evidence" value="ECO:0007669"/>
    <property type="project" value="UniProtKB-KW"/>
</dbReference>
<keyword evidence="2" id="KW-0378">Hydrolase</keyword>
<dbReference type="AlphaFoldDB" id="A0A7J6LQK2"/>
<reference evidence="2 3" key="1">
    <citation type="submission" date="2020-04" db="EMBL/GenBank/DDBJ databases">
        <title>Perkinsus chesapeaki whole genome sequence.</title>
        <authorList>
            <person name="Bogema D.R."/>
        </authorList>
    </citation>
    <scope>NUCLEOTIDE SEQUENCE [LARGE SCALE GENOMIC DNA]</scope>
    <source>
        <strain evidence="2">ATCC PRA-425</strain>
    </source>
</reference>
<keyword evidence="2" id="KW-0347">Helicase</keyword>
<organism evidence="2 3">
    <name type="scientific">Perkinsus chesapeaki</name>
    <name type="common">Clam parasite</name>
    <name type="synonym">Perkinsus andrewsi</name>
    <dbReference type="NCBI Taxonomy" id="330153"/>
    <lineage>
        <taxon>Eukaryota</taxon>
        <taxon>Sar</taxon>
        <taxon>Alveolata</taxon>
        <taxon>Perkinsozoa</taxon>
        <taxon>Perkinsea</taxon>
        <taxon>Perkinsida</taxon>
        <taxon>Perkinsidae</taxon>
        <taxon>Perkinsus</taxon>
    </lineage>
</organism>
<protein>
    <submittedName>
        <fullName evidence="2">DNA helicase rad5</fullName>
    </submittedName>
</protein>
<dbReference type="OrthoDB" id="445309at2759"/>
<keyword evidence="2" id="KW-0067">ATP-binding</keyword>
<gene>
    <name evidence="2" type="primary">RAD5_2</name>
    <name evidence="2" type="ORF">FOL47_006759</name>
</gene>
<keyword evidence="1" id="KW-0812">Transmembrane</keyword>
<keyword evidence="1" id="KW-0472">Membrane</keyword>
<dbReference type="Proteomes" id="UP000591131">
    <property type="component" value="Unassembled WGS sequence"/>
</dbReference>
<keyword evidence="1" id="KW-1133">Transmembrane helix</keyword>
<sequence>MSYQQQQFHPHHQSKVGFYARQMGMMFMQGGLIGASAGIAGYAVQTGTLRGCLKYAGPSALFMGTILAVGSLDTCVGLINFVREIVLAWIAVLVVWSQIGDVGDNPSLWDQTSEITLLYGTMRFLLMPFYEQSPGYKLPEAAWEKEEAALGRGGPGSWMGFAKREKYKRWARWFGGGCVKTPNFP</sequence>
<evidence type="ECO:0000256" key="1">
    <source>
        <dbReference type="SAM" id="Phobius"/>
    </source>
</evidence>
<accession>A0A7J6LQK2</accession>
<keyword evidence="2" id="KW-0547">Nucleotide-binding</keyword>
<keyword evidence="3" id="KW-1185">Reference proteome</keyword>
<dbReference type="EMBL" id="JAAPAO010000384">
    <property type="protein sequence ID" value="KAF4661270.1"/>
    <property type="molecule type" value="Genomic_DNA"/>
</dbReference>
<feature type="transmembrane region" description="Helical" evidence="1">
    <location>
        <begin position="23"/>
        <end position="43"/>
    </location>
</feature>
<proteinExistence type="predicted"/>
<evidence type="ECO:0000313" key="2">
    <source>
        <dbReference type="EMBL" id="KAF4661270.1"/>
    </source>
</evidence>
<feature type="transmembrane region" description="Helical" evidence="1">
    <location>
        <begin position="55"/>
        <end position="72"/>
    </location>
</feature>
<evidence type="ECO:0000313" key="3">
    <source>
        <dbReference type="Proteomes" id="UP000591131"/>
    </source>
</evidence>
<comment type="caution">
    <text evidence="2">The sequence shown here is derived from an EMBL/GenBank/DDBJ whole genome shotgun (WGS) entry which is preliminary data.</text>
</comment>